<dbReference type="AlphaFoldDB" id="A0A147BFN9"/>
<dbReference type="EMBL" id="GEGO01005797">
    <property type="protein sequence ID" value="JAR89607.1"/>
    <property type="molecule type" value="Transcribed_RNA"/>
</dbReference>
<name>A0A147BFN9_IXORI</name>
<feature type="non-terminal residue" evidence="2">
    <location>
        <position position="1"/>
    </location>
</feature>
<sequence>SFYFVGCQRKYPKYKTPRGCGIPDGRPTPVVQSLLGSQPHLPSMPLLPTRAADGQRQRLTPMLSRAPTNH</sequence>
<evidence type="ECO:0000256" key="1">
    <source>
        <dbReference type="SAM" id="MobiDB-lite"/>
    </source>
</evidence>
<evidence type="ECO:0000313" key="2">
    <source>
        <dbReference type="EMBL" id="JAR89607.1"/>
    </source>
</evidence>
<protein>
    <submittedName>
        <fullName evidence="2">Putative 5.3 kDa protein</fullName>
    </submittedName>
</protein>
<organism evidence="2">
    <name type="scientific">Ixodes ricinus</name>
    <name type="common">Common tick</name>
    <name type="synonym">Acarus ricinus</name>
    <dbReference type="NCBI Taxonomy" id="34613"/>
    <lineage>
        <taxon>Eukaryota</taxon>
        <taxon>Metazoa</taxon>
        <taxon>Ecdysozoa</taxon>
        <taxon>Arthropoda</taxon>
        <taxon>Chelicerata</taxon>
        <taxon>Arachnida</taxon>
        <taxon>Acari</taxon>
        <taxon>Parasitiformes</taxon>
        <taxon>Ixodida</taxon>
        <taxon>Ixodoidea</taxon>
        <taxon>Ixodidae</taxon>
        <taxon>Ixodinae</taxon>
        <taxon>Ixodes</taxon>
    </lineage>
</organism>
<proteinExistence type="predicted"/>
<reference evidence="2" key="1">
    <citation type="journal article" date="2018" name="PLoS Negl. Trop. Dis.">
        <title>Sialome diversity of ticks revealed by RNAseq of single tick salivary glands.</title>
        <authorList>
            <person name="Perner J."/>
            <person name="Kropackova S."/>
            <person name="Kopacek P."/>
            <person name="Ribeiro J.M."/>
        </authorList>
    </citation>
    <scope>NUCLEOTIDE SEQUENCE</scope>
    <source>
        <strain evidence="2">Siblings of single egg batch collected in Ceske Budejovice</strain>
        <tissue evidence="2">Salivary glands</tissue>
    </source>
</reference>
<feature type="region of interest" description="Disordered" evidence="1">
    <location>
        <begin position="50"/>
        <end position="70"/>
    </location>
</feature>
<accession>A0A147BFN9</accession>